<protein>
    <submittedName>
        <fullName evidence="1">Uncharacterized protein</fullName>
    </submittedName>
</protein>
<accession>A0A4S8QLG9</accession>
<dbReference type="AlphaFoldDB" id="A0A4S8QLG9"/>
<name>A0A4S8QLG9_9HELO</name>
<keyword evidence="2" id="KW-1185">Reference proteome</keyword>
<sequence>MLCMLSYRSIVESYAVDTSLNGNGVDENLAIITNERLFAHRKLGFDPKSSDTTMAIATGIRMLFRDPAGMPWKDKR</sequence>
<proteinExistence type="predicted"/>
<dbReference type="EMBL" id="PQXL01000466">
    <property type="protein sequence ID" value="THV45628.1"/>
    <property type="molecule type" value="Genomic_DNA"/>
</dbReference>
<gene>
    <name evidence="1" type="ORF">BGAL_0467g00060</name>
</gene>
<comment type="caution">
    <text evidence="1">The sequence shown here is derived from an EMBL/GenBank/DDBJ whole genome shotgun (WGS) entry which is preliminary data.</text>
</comment>
<evidence type="ECO:0000313" key="2">
    <source>
        <dbReference type="Proteomes" id="UP000308671"/>
    </source>
</evidence>
<evidence type="ECO:0000313" key="1">
    <source>
        <dbReference type="EMBL" id="THV45628.1"/>
    </source>
</evidence>
<organism evidence="1 2">
    <name type="scientific">Botrytis galanthina</name>
    <dbReference type="NCBI Taxonomy" id="278940"/>
    <lineage>
        <taxon>Eukaryota</taxon>
        <taxon>Fungi</taxon>
        <taxon>Dikarya</taxon>
        <taxon>Ascomycota</taxon>
        <taxon>Pezizomycotina</taxon>
        <taxon>Leotiomycetes</taxon>
        <taxon>Helotiales</taxon>
        <taxon>Sclerotiniaceae</taxon>
        <taxon>Botrytis</taxon>
    </lineage>
</organism>
<dbReference type="Proteomes" id="UP000308671">
    <property type="component" value="Unassembled WGS sequence"/>
</dbReference>
<reference evidence="1 2" key="1">
    <citation type="submission" date="2017-12" db="EMBL/GenBank/DDBJ databases">
        <title>Comparative genomics of Botrytis spp.</title>
        <authorList>
            <person name="Valero-Jimenez C.A."/>
            <person name="Tapia P."/>
            <person name="Veloso J."/>
            <person name="Silva-Moreno E."/>
            <person name="Staats M."/>
            <person name="Valdes J.H."/>
            <person name="Van Kan J.A.L."/>
        </authorList>
    </citation>
    <scope>NUCLEOTIDE SEQUENCE [LARGE SCALE GENOMIC DNA]</scope>
    <source>
        <strain evidence="1 2">MUCL435</strain>
    </source>
</reference>